<dbReference type="AlphaFoldDB" id="A0A154PG18"/>
<proteinExistence type="predicted"/>
<evidence type="ECO:0000313" key="1">
    <source>
        <dbReference type="EMBL" id="KZC10791.1"/>
    </source>
</evidence>
<evidence type="ECO:0000313" key="2">
    <source>
        <dbReference type="Proteomes" id="UP000076502"/>
    </source>
</evidence>
<organism evidence="1 2">
    <name type="scientific">Dufourea novaeangliae</name>
    <name type="common">Sweat bee</name>
    <dbReference type="NCBI Taxonomy" id="178035"/>
    <lineage>
        <taxon>Eukaryota</taxon>
        <taxon>Metazoa</taxon>
        <taxon>Ecdysozoa</taxon>
        <taxon>Arthropoda</taxon>
        <taxon>Hexapoda</taxon>
        <taxon>Insecta</taxon>
        <taxon>Pterygota</taxon>
        <taxon>Neoptera</taxon>
        <taxon>Endopterygota</taxon>
        <taxon>Hymenoptera</taxon>
        <taxon>Apocrita</taxon>
        <taxon>Aculeata</taxon>
        <taxon>Apoidea</taxon>
        <taxon>Anthophila</taxon>
        <taxon>Halictidae</taxon>
        <taxon>Rophitinae</taxon>
        <taxon>Dufourea</taxon>
    </lineage>
</organism>
<dbReference type="Proteomes" id="UP000076502">
    <property type="component" value="Unassembled WGS sequence"/>
</dbReference>
<gene>
    <name evidence="1" type="ORF">WN55_02280</name>
</gene>
<reference evidence="1 2" key="1">
    <citation type="submission" date="2015-07" db="EMBL/GenBank/DDBJ databases">
        <title>The genome of Dufourea novaeangliae.</title>
        <authorList>
            <person name="Pan H."/>
            <person name="Kapheim K."/>
        </authorList>
    </citation>
    <scope>NUCLEOTIDE SEQUENCE [LARGE SCALE GENOMIC DNA]</scope>
    <source>
        <strain evidence="1">0120121106</strain>
        <tissue evidence="1">Whole body</tissue>
    </source>
</reference>
<protein>
    <submittedName>
        <fullName evidence="1">Uncharacterized protein</fullName>
    </submittedName>
</protein>
<keyword evidence="2" id="KW-1185">Reference proteome</keyword>
<dbReference type="EMBL" id="KQ434896">
    <property type="protein sequence ID" value="KZC10791.1"/>
    <property type="molecule type" value="Genomic_DNA"/>
</dbReference>
<sequence>MYLLIHKLTVSEEYHEGTIYKQLDFVMLQIEPTQIESFEMRKCTALSFLQCPINSDRIKIAYIEENKVK</sequence>
<accession>A0A154PG18</accession>
<name>A0A154PG18_DUFNO</name>